<evidence type="ECO:0008006" key="3">
    <source>
        <dbReference type="Google" id="ProtNLM"/>
    </source>
</evidence>
<evidence type="ECO:0000313" key="2">
    <source>
        <dbReference type="Proteomes" id="UP000030988"/>
    </source>
</evidence>
<accession>A0A0B2BX51</accession>
<proteinExistence type="predicted"/>
<dbReference type="STRING" id="1572751.PK98_05610"/>
<dbReference type="AlphaFoldDB" id="A0A0B2BX51"/>
<name>A0A0B2BX51_9SPHN</name>
<dbReference type="Proteomes" id="UP000030988">
    <property type="component" value="Unassembled WGS sequence"/>
</dbReference>
<reference evidence="1 2" key="1">
    <citation type="submission" date="2014-11" db="EMBL/GenBank/DDBJ databases">
        <title>Draft genome sequence of Kirrobacter mercurialis.</title>
        <authorList>
            <person name="Coil D.A."/>
            <person name="Eisen J.A."/>
        </authorList>
    </citation>
    <scope>NUCLEOTIDE SEQUENCE [LARGE SCALE GENOMIC DNA]</scope>
    <source>
        <strain evidence="1 2">Coronado</strain>
    </source>
</reference>
<comment type="caution">
    <text evidence="1">The sequence shown here is derived from an EMBL/GenBank/DDBJ whole genome shotgun (WGS) entry which is preliminary data.</text>
</comment>
<protein>
    <recommendedName>
        <fullName evidence="3">Phytoene synthase</fullName>
    </recommendedName>
</protein>
<evidence type="ECO:0000313" key="1">
    <source>
        <dbReference type="EMBL" id="KHL26029.1"/>
    </source>
</evidence>
<sequence>MRPVAGDLHSDLPELSQLAVAYAPPAAKQQTATMLALDERLATILRKKREPMLAQLRLAWWRDRLNEPAAQWPAGDAVLDSLREWNNPGALAPLVDGWEVLVADQVDQTALDRFATGRAAGFAALAAELDHPPAPARRAGRVWALADLVANLSDPQERALALTVAQQNGHPPALPRDLRPLTVLAGLGWRAVRTGGGPLLVGRGAALTALRLGVLGR</sequence>
<gene>
    <name evidence="1" type="ORF">PK98_05610</name>
</gene>
<dbReference type="EMBL" id="JTDN01000001">
    <property type="protein sequence ID" value="KHL26029.1"/>
    <property type="molecule type" value="Genomic_DNA"/>
</dbReference>
<keyword evidence="2" id="KW-1185">Reference proteome</keyword>
<organism evidence="1 2">
    <name type="scientific">Croceibacterium mercuriale</name>
    <dbReference type="NCBI Taxonomy" id="1572751"/>
    <lineage>
        <taxon>Bacteria</taxon>
        <taxon>Pseudomonadati</taxon>
        <taxon>Pseudomonadota</taxon>
        <taxon>Alphaproteobacteria</taxon>
        <taxon>Sphingomonadales</taxon>
        <taxon>Erythrobacteraceae</taxon>
        <taxon>Croceibacterium</taxon>
    </lineage>
</organism>